<dbReference type="NCBIfam" id="TIGR01730">
    <property type="entry name" value="RND_mfp"/>
    <property type="match status" value="1"/>
</dbReference>
<proteinExistence type="inferred from homology"/>
<evidence type="ECO:0000259" key="2">
    <source>
        <dbReference type="Pfam" id="PF25917"/>
    </source>
</evidence>
<dbReference type="InterPro" id="IPR058625">
    <property type="entry name" value="MdtA-like_BSH"/>
</dbReference>
<dbReference type="SUPFAM" id="SSF111369">
    <property type="entry name" value="HlyD-like secretion proteins"/>
    <property type="match status" value="1"/>
</dbReference>
<dbReference type="GO" id="GO:1990281">
    <property type="term" value="C:efflux pump complex"/>
    <property type="evidence" value="ECO:0007669"/>
    <property type="project" value="TreeGrafter"/>
</dbReference>
<gene>
    <name evidence="4" type="ORF">DFQ59_104156</name>
</gene>
<evidence type="ECO:0000259" key="3">
    <source>
        <dbReference type="Pfam" id="PF25954"/>
    </source>
</evidence>
<name>A0A369C9L0_9GAMM</name>
<dbReference type="InterPro" id="IPR058792">
    <property type="entry name" value="Beta-barrel_RND_2"/>
</dbReference>
<dbReference type="PANTHER" id="PTHR30469">
    <property type="entry name" value="MULTIDRUG RESISTANCE PROTEIN MDTA"/>
    <property type="match status" value="1"/>
</dbReference>
<comment type="caution">
    <text evidence="4">The sequence shown here is derived from an EMBL/GenBank/DDBJ whole genome shotgun (WGS) entry which is preliminary data.</text>
</comment>
<dbReference type="Gene3D" id="2.40.50.100">
    <property type="match status" value="1"/>
</dbReference>
<dbReference type="Gene3D" id="2.40.30.170">
    <property type="match status" value="1"/>
</dbReference>
<dbReference type="Proteomes" id="UP000252707">
    <property type="component" value="Unassembled WGS sequence"/>
</dbReference>
<reference evidence="4 5" key="1">
    <citation type="submission" date="2018-07" db="EMBL/GenBank/DDBJ databases">
        <title>Genomic Encyclopedia of Type Strains, Phase IV (KMG-IV): sequencing the most valuable type-strain genomes for metagenomic binning, comparative biology and taxonomic classification.</title>
        <authorList>
            <person name="Goeker M."/>
        </authorList>
    </citation>
    <scope>NUCLEOTIDE SEQUENCE [LARGE SCALE GENOMIC DNA]</scope>
    <source>
        <strain evidence="4 5">DSM 26407</strain>
    </source>
</reference>
<dbReference type="GO" id="GO:0015562">
    <property type="term" value="F:efflux transmembrane transporter activity"/>
    <property type="evidence" value="ECO:0007669"/>
    <property type="project" value="TreeGrafter"/>
</dbReference>
<keyword evidence="5" id="KW-1185">Reference proteome</keyword>
<evidence type="ECO:0000313" key="4">
    <source>
        <dbReference type="EMBL" id="RCX30720.1"/>
    </source>
</evidence>
<organism evidence="4 5">
    <name type="scientific">Thioalbus denitrificans</name>
    <dbReference type="NCBI Taxonomy" id="547122"/>
    <lineage>
        <taxon>Bacteria</taxon>
        <taxon>Pseudomonadati</taxon>
        <taxon>Pseudomonadota</taxon>
        <taxon>Gammaproteobacteria</taxon>
        <taxon>Chromatiales</taxon>
        <taxon>Ectothiorhodospiraceae</taxon>
        <taxon>Thioalbus</taxon>
    </lineage>
</organism>
<sequence length="353" mass="37862">MKRSAWIALAIALATTFWLLSGQLGRGEREPAAPPTVETAAASARPVRVRRIEAAPVVREVLVHGNTAPARTATLRAETAGRVVAVEVPRGSVVEAGQVLIRLDEADRPARLREAEALVAQREIEYRGAQSLERKGLNAETQMAASRALLESARAQREAIRTDLGRTRIRAPFRGILEERTVEVGDALGVNDPAATVVELDPLIITGQVSEREVGLLETGSPGRARLIDGTEFEGRLRYIAATADPATRTFTVELEAGNPGHRALAGTTAELRIPVRTEKAHRLSSALLALDDDGRLGVKTVDDGGVVHFHPVDIVRSDAESLWVAGLPDPARIITVGQGFVRDGDRVEAVAE</sequence>
<dbReference type="PANTHER" id="PTHR30469:SF29">
    <property type="entry name" value="BLR2860 PROTEIN"/>
    <property type="match status" value="1"/>
</dbReference>
<accession>A0A369C9L0</accession>
<dbReference type="Pfam" id="PF25917">
    <property type="entry name" value="BSH_RND"/>
    <property type="match status" value="1"/>
</dbReference>
<comment type="similarity">
    <text evidence="1">Belongs to the membrane fusion protein (MFP) (TC 8.A.1) family.</text>
</comment>
<dbReference type="Pfam" id="PF25954">
    <property type="entry name" value="Beta-barrel_RND_2"/>
    <property type="match status" value="1"/>
</dbReference>
<dbReference type="AlphaFoldDB" id="A0A369C9L0"/>
<protein>
    <submittedName>
        <fullName evidence="4">Multidrug efflux system membrane fusion protein</fullName>
    </submittedName>
</protein>
<feature type="domain" description="Multidrug resistance protein MdtA-like barrel-sandwich hybrid" evidence="2">
    <location>
        <begin position="71"/>
        <end position="198"/>
    </location>
</feature>
<dbReference type="InterPro" id="IPR006143">
    <property type="entry name" value="RND_pump_MFP"/>
</dbReference>
<feature type="domain" description="CusB-like beta-barrel" evidence="3">
    <location>
        <begin position="208"/>
        <end position="274"/>
    </location>
</feature>
<evidence type="ECO:0000313" key="5">
    <source>
        <dbReference type="Proteomes" id="UP000252707"/>
    </source>
</evidence>
<dbReference type="EMBL" id="QPJY01000004">
    <property type="protein sequence ID" value="RCX30720.1"/>
    <property type="molecule type" value="Genomic_DNA"/>
</dbReference>
<evidence type="ECO:0000256" key="1">
    <source>
        <dbReference type="ARBA" id="ARBA00009477"/>
    </source>
</evidence>
<dbReference type="Gene3D" id="1.10.287.470">
    <property type="entry name" value="Helix hairpin bin"/>
    <property type="match status" value="1"/>
</dbReference>